<keyword evidence="2" id="KW-1185">Reference proteome</keyword>
<dbReference type="Proteomes" id="UP001056778">
    <property type="component" value="Chromosome 6"/>
</dbReference>
<sequence length="805" mass="93495">MERTNSMSQGTKSQQDLYLQEIEGIDDYWGPTFRAIYDNNEHITFREKLDQRIKHHDKDIERLCNVSYQGFIEAIRELLEVRSQAKKLNIGVVNIDKKLQENAKNISNSGQELLQARRVQSNIAVVIAQLNLCLPVLTTYSKLRKQIADKRYYPALKILEELEHVHLPHIANYRFSLQLRESIPKIRESIENASMSDLKDFLENIRRFSPKIGEVAMKHANEELANDPTLVGRKKKRIIPQPDDGVGTKYYAEEDLSAQEMIDFSPIYRCLHISTVLGSRPSFETYYRAERTKQARLVLQPPTNMHESEESYRAYIHSVLGFFILEDHVLNTGNGLITRAFLDEMWTTALSKIVSALQTHSAYCTDATLILRIKDLIMLFCTTLRNYGYTVKPLWELMRELRDHYTEVLMQRWVQVFREILSKENFQPLQVQDQEEFELILSEFPLDADIPDDITFPYLFSFSRMVPRVYKEVKEFIYACLKFSEDLNLSQVEVDEMIRKSMNLLLTRTFSGCLSSAFRNPHINLQEIIQIIVDTGYLEEATIYLDQFISNITGEETRGVTTGVVQGQPVMFRVAREDAVKQICEKLRQKVDEFFELESYDWLLVEPQGQASTFISDLIEYLNTTFISFTNLPPEVAQVACKSSCQHIAECMLSKLLDENIKQISMGSLNQLNLDLLQCERNPILVLICHNYLKQTSFFSEFAARGPVKDLQDDVLLSYFSKLREILDLITSWDWPTYFHDYGQETSKYKLVAPDIAITILEKLKEGDKRTMFAVLKKSERDKKKLLETVLKQLRQLSQIPPNKN</sequence>
<comment type="caution">
    <text evidence="1">The sequence shown here is derived from an EMBL/GenBank/DDBJ whole genome shotgun (WGS) entry which is preliminary data.</text>
</comment>
<accession>A0ACB9SWQ1</accession>
<organism evidence="1 2">
    <name type="scientific">Holotrichia oblita</name>
    <name type="common">Chafer beetle</name>
    <dbReference type="NCBI Taxonomy" id="644536"/>
    <lineage>
        <taxon>Eukaryota</taxon>
        <taxon>Metazoa</taxon>
        <taxon>Ecdysozoa</taxon>
        <taxon>Arthropoda</taxon>
        <taxon>Hexapoda</taxon>
        <taxon>Insecta</taxon>
        <taxon>Pterygota</taxon>
        <taxon>Neoptera</taxon>
        <taxon>Endopterygota</taxon>
        <taxon>Coleoptera</taxon>
        <taxon>Polyphaga</taxon>
        <taxon>Scarabaeiformia</taxon>
        <taxon>Scarabaeidae</taxon>
        <taxon>Melolonthinae</taxon>
        <taxon>Holotrichia</taxon>
    </lineage>
</organism>
<reference evidence="1" key="1">
    <citation type="submission" date="2022-04" db="EMBL/GenBank/DDBJ databases">
        <title>Chromosome-scale genome assembly of Holotrichia oblita Faldermann.</title>
        <authorList>
            <person name="Rongchong L."/>
        </authorList>
    </citation>
    <scope>NUCLEOTIDE SEQUENCE</scope>
    <source>
        <strain evidence="1">81SQS9</strain>
    </source>
</reference>
<evidence type="ECO:0000313" key="2">
    <source>
        <dbReference type="Proteomes" id="UP001056778"/>
    </source>
</evidence>
<dbReference type="EMBL" id="CM043020">
    <property type="protein sequence ID" value="KAI4459000.1"/>
    <property type="molecule type" value="Genomic_DNA"/>
</dbReference>
<proteinExistence type="predicted"/>
<protein>
    <submittedName>
        <fullName evidence="1">Sec15</fullName>
    </submittedName>
</protein>
<name>A0ACB9SWQ1_HOLOL</name>
<evidence type="ECO:0000313" key="1">
    <source>
        <dbReference type="EMBL" id="KAI4459000.1"/>
    </source>
</evidence>
<gene>
    <name evidence="1" type="ORF">MML48_6g00012794</name>
</gene>